<feature type="compositionally biased region" description="Polar residues" evidence="1">
    <location>
        <begin position="67"/>
        <end position="86"/>
    </location>
</feature>
<sequence length="452" mass="52517">MGNSSSNSPPQFNTDNRRLTTTRQGRSRKSSFEFVRGFKPFQRKRARPGRKLRRKAETRRPHYALQALSSKPPTFAPSNYENSITPTDCYEPLNPTGSRTDFEKTPQGNGYSWNAWKKRPKSKKARSSTYSLPESLLEETSFAPYLENSLEKLEDTYKDLVEMYNDPQTPHKWAVEKELYNVNRAIESSPEYKIREREKMVKWEKEQRSKNLECLGQMRALVPEDIQKLCIKDLVNRSINEKLARRFVRIKALHLYHMPHDEIQKLYRGDLVDQNGRYSYVDLDIIEMRALFALVSEEVPSNRNMKKWKEALARSLYELTEKENRKSLPQRLARHPDYSGKKNNERRGSTRRSFNRASDDSSALEGKKSNLVSDMKKRLSAIHVPNVTEESSVPANRSGSVEACDDEDADDDDIAEIMKYVKSISIHYSDPEELERALSSIKFDDDDENELI</sequence>
<feature type="compositionally biased region" description="Polar residues" evidence="1">
    <location>
        <begin position="1"/>
        <end position="24"/>
    </location>
</feature>
<name>A0A7S3V1R0_9STRA</name>
<gene>
    <name evidence="2" type="ORF">ASTO00021_LOCUS16458</name>
</gene>
<evidence type="ECO:0000313" key="2">
    <source>
        <dbReference type="EMBL" id="CAE0446465.1"/>
    </source>
</evidence>
<feature type="compositionally biased region" description="Polar residues" evidence="1">
    <location>
        <begin position="388"/>
        <end position="399"/>
    </location>
</feature>
<evidence type="ECO:0000256" key="1">
    <source>
        <dbReference type="SAM" id="MobiDB-lite"/>
    </source>
</evidence>
<feature type="region of interest" description="Disordered" evidence="1">
    <location>
        <begin position="388"/>
        <end position="409"/>
    </location>
</feature>
<feature type="compositionally biased region" description="Basic residues" evidence="1">
    <location>
        <begin position="41"/>
        <end position="57"/>
    </location>
</feature>
<reference evidence="2" key="1">
    <citation type="submission" date="2021-01" db="EMBL/GenBank/DDBJ databases">
        <authorList>
            <person name="Corre E."/>
            <person name="Pelletier E."/>
            <person name="Niang G."/>
            <person name="Scheremetjew M."/>
            <person name="Finn R."/>
            <person name="Kale V."/>
            <person name="Holt S."/>
            <person name="Cochrane G."/>
            <person name="Meng A."/>
            <person name="Brown T."/>
            <person name="Cohen L."/>
        </authorList>
    </citation>
    <scope>NUCLEOTIDE SEQUENCE</scope>
    <source>
        <strain evidence="2">GSBS06</strain>
    </source>
</reference>
<organism evidence="2">
    <name type="scientific">Aplanochytrium stocchinoi</name>
    <dbReference type="NCBI Taxonomy" id="215587"/>
    <lineage>
        <taxon>Eukaryota</taxon>
        <taxon>Sar</taxon>
        <taxon>Stramenopiles</taxon>
        <taxon>Bigyra</taxon>
        <taxon>Labyrinthulomycetes</taxon>
        <taxon>Thraustochytrida</taxon>
        <taxon>Thraustochytriidae</taxon>
        <taxon>Aplanochytrium</taxon>
    </lineage>
</organism>
<proteinExistence type="predicted"/>
<feature type="region of interest" description="Disordered" evidence="1">
    <location>
        <begin position="1"/>
        <end position="115"/>
    </location>
</feature>
<feature type="compositionally biased region" description="Basic and acidic residues" evidence="1">
    <location>
        <begin position="334"/>
        <end position="348"/>
    </location>
</feature>
<feature type="region of interest" description="Disordered" evidence="1">
    <location>
        <begin position="324"/>
        <end position="370"/>
    </location>
</feature>
<accession>A0A7S3V1R0</accession>
<dbReference type="EMBL" id="HBIN01021470">
    <property type="protein sequence ID" value="CAE0446465.1"/>
    <property type="molecule type" value="Transcribed_RNA"/>
</dbReference>
<protein>
    <submittedName>
        <fullName evidence="2">Uncharacterized protein</fullName>
    </submittedName>
</protein>
<dbReference type="AlphaFoldDB" id="A0A7S3V1R0"/>